<organism evidence="1">
    <name type="scientific">Bradyrhizobium sp. LLZ17</name>
    <dbReference type="NCBI Taxonomy" id="3239388"/>
    <lineage>
        <taxon>Bacteria</taxon>
        <taxon>Pseudomonadati</taxon>
        <taxon>Pseudomonadota</taxon>
        <taxon>Alphaproteobacteria</taxon>
        <taxon>Hyphomicrobiales</taxon>
        <taxon>Nitrobacteraceae</taxon>
        <taxon>Bradyrhizobium</taxon>
    </lineage>
</organism>
<name>A0AB39XIL5_9BRAD</name>
<dbReference type="RefSeq" id="WP_369721132.1">
    <property type="nucleotide sequence ID" value="NZ_CP165734.1"/>
</dbReference>
<reference evidence="1" key="1">
    <citation type="submission" date="2024-08" db="EMBL/GenBank/DDBJ databases">
        <authorList>
            <person name="Chaddad Z."/>
            <person name="Lamrabet M."/>
            <person name="Bouhnik O."/>
            <person name="Alami S."/>
            <person name="Wipf D."/>
            <person name="Courty P.E."/>
            <person name="Missbah El Idrissi M."/>
        </authorList>
    </citation>
    <scope>NUCLEOTIDE SEQUENCE</scope>
    <source>
        <strain evidence="1">LLZ17</strain>
    </source>
</reference>
<gene>
    <name evidence="1" type="ORF">AB8Z38_29295</name>
</gene>
<proteinExistence type="predicted"/>
<protein>
    <submittedName>
        <fullName evidence="1">Uncharacterized protein</fullName>
    </submittedName>
</protein>
<dbReference type="EMBL" id="CP165734">
    <property type="protein sequence ID" value="XDV56691.1"/>
    <property type="molecule type" value="Genomic_DNA"/>
</dbReference>
<sequence>MKRKQTIALIVVISAIIANYAPLLDRHAEQDNCTFGPVSNADYRAYLGRAKSLLPFPMLDDKALALRLDRLFDDLSTGEANIYSRLAIMHATLRAIGAEYRNTGGTDVDRGKSDPYVKAASTSLTVSFNYALDVNRLWMFMPWPRNAWIIGSLAGPRYDRQLGPLYPKRPGGIRFIVWGPNIFERSLDDAIRSEGHCPPVPPAALADSFSFGLE</sequence>
<accession>A0AB39XIL5</accession>
<dbReference type="AlphaFoldDB" id="A0AB39XIL5"/>
<evidence type="ECO:0000313" key="1">
    <source>
        <dbReference type="EMBL" id="XDV56691.1"/>
    </source>
</evidence>